<name>A0A2U2AU67_9GAMM</name>
<dbReference type="Proteomes" id="UP000245217">
    <property type="component" value="Unassembled WGS sequence"/>
</dbReference>
<evidence type="ECO:0000313" key="3">
    <source>
        <dbReference type="EMBL" id="PWD93943.1"/>
    </source>
</evidence>
<dbReference type="EMBL" id="QEWW01000001">
    <property type="protein sequence ID" value="PWD88252.1"/>
    <property type="molecule type" value="Genomic_DNA"/>
</dbReference>
<gene>
    <name evidence="2" type="ORF">DC077_03020</name>
    <name evidence="3" type="ORF">DC078_03765</name>
</gene>
<organism evidence="2 4">
    <name type="scientific">Ignatzschineria cameli</name>
    <dbReference type="NCBI Taxonomy" id="2182793"/>
    <lineage>
        <taxon>Bacteria</taxon>
        <taxon>Pseudomonadati</taxon>
        <taxon>Pseudomonadota</taxon>
        <taxon>Gammaproteobacteria</taxon>
        <taxon>Cardiobacteriales</taxon>
        <taxon>Ignatzschineriaceae</taxon>
        <taxon>Ignatzschineria</taxon>
    </lineage>
</organism>
<reference evidence="2" key="1">
    <citation type="journal article" date="2018" name="Genome Announc.">
        <title>Ignatzschineria cameli sp. nov., isolated from necrotic foot tissue of dromedaries (Camelus dromedarius) and associated maggots (Wohlfahrtia species) in Dubai.</title>
        <authorList>
            <person name="Tsang C.C."/>
            <person name="Tang J.Y."/>
            <person name="Fong J.Y."/>
            <person name="Kinne J."/>
            <person name="Lee H.H."/>
            <person name="Joseph M."/>
            <person name="Jose S."/>
            <person name="Schuster R.K."/>
            <person name="Tang Y."/>
            <person name="Sivakumar S."/>
            <person name="Chen J.H."/>
            <person name="Teng J.L."/>
            <person name="Lau S.K."/>
            <person name="Wernery U."/>
            <person name="Woo P.C."/>
        </authorList>
    </citation>
    <scope>NUCLEOTIDE SEQUENCE</scope>
    <source>
        <strain evidence="2">UAE-HKU57</strain>
        <strain evidence="3">UAE-HKU58</strain>
    </source>
</reference>
<evidence type="ECO:0000313" key="4">
    <source>
        <dbReference type="Proteomes" id="UP000245059"/>
    </source>
</evidence>
<sequence length="60" mass="6484">MNMKSNPLRKLLLIASATLLLSACAQGVDAAKRLEKCVVDGNQNNNCELSTLEGNSEQHQ</sequence>
<dbReference type="AlphaFoldDB" id="A0A2U2AU67"/>
<evidence type="ECO:0000313" key="2">
    <source>
        <dbReference type="EMBL" id="PWD88252.1"/>
    </source>
</evidence>
<keyword evidence="1" id="KW-0732">Signal</keyword>
<evidence type="ECO:0000313" key="5">
    <source>
        <dbReference type="Proteomes" id="UP000245217"/>
    </source>
</evidence>
<evidence type="ECO:0000256" key="1">
    <source>
        <dbReference type="SAM" id="SignalP"/>
    </source>
</evidence>
<feature type="chain" id="PRO_5015737146" description="Lipoprotein" evidence="1">
    <location>
        <begin position="26"/>
        <end position="60"/>
    </location>
</feature>
<accession>A0A2U2AU67</accession>
<feature type="signal peptide" evidence="1">
    <location>
        <begin position="1"/>
        <end position="25"/>
    </location>
</feature>
<reference evidence="4 5" key="2">
    <citation type="submission" date="2018-05" db="EMBL/GenBank/DDBJ databases">
        <title>Ignatzschineria dubaiensis sp. nov., isolated from necrotic foot tissues of dromedaries (Camelus dromedarius) and associated maggots in Dubai, United Arab Emirates.</title>
        <authorList>
            <person name="Tsang C.C."/>
            <person name="Tang J.Y.M."/>
            <person name="Fong J.Y.H."/>
            <person name="Kinne J."/>
            <person name="Lee H.H."/>
            <person name="Joseph M."/>
            <person name="Jose S."/>
            <person name="Schuster R.K."/>
            <person name="Tang Y."/>
            <person name="Sivakumar S."/>
            <person name="Chen J.H.K."/>
            <person name="Teng J.L.L."/>
            <person name="Lau S.K.P."/>
            <person name="Wernery U."/>
            <person name="Woo P.C.Y."/>
        </authorList>
    </citation>
    <scope>NUCLEOTIDE SEQUENCE [LARGE SCALE GENOMIC DNA]</scope>
    <source>
        <strain evidence="4">UAE-HKU57</strain>
        <strain evidence="5">UAE-HKU58</strain>
    </source>
</reference>
<dbReference type="EMBL" id="QEWV01000002">
    <property type="protein sequence ID" value="PWD93943.1"/>
    <property type="molecule type" value="Genomic_DNA"/>
</dbReference>
<comment type="caution">
    <text evidence="2">The sequence shown here is derived from an EMBL/GenBank/DDBJ whole genome shotgun (WGS) entry which is preliminary data.</text>
</comment>
<evidence type="ECO:0008006" key="6">
    <source>
        <dbReference type="Google" id="ProtNLM"/>
    </source>
</evidence>
<protein>
    <recommendedName>
        <fullName evidence="6">Lipoprotein</fullName>
    </recommendedName>
</protein>
<proteinExistence type="predicted"/>
<dbReference type="PROSITE" id="PS51257">
    <property type="entry name" value="PROKAR_LIPOPROTEIN"/>
    <property type="match status" value="1"/>
</dbReference>
<keyword evidence="5" id="KW-1185">Reference proteome</keyword>
<dbReference type="Proteomes" id="UP000245059">
    <property type="component" value="Unassembled WGS sequence"/>
</dbReference>